<feature type="compositionally biased region" description="Polar residues" evidence="1">
    <location>
        <begin position="101"/>
        <end position="113"/>
    </location>
</feature>
<evidence type="ECO:0000313" key="2">
    <source>
        <dbReference type="EMBL" id="GJM87331.1"/>
    </source>
</evidence>
<accession>A0AAV5BLJ2</accession>
<evidence type="ECO:0000256" key="1">
    <source>
        <dbReference type="SAM" id="MobiDB-lite"/>
    </source>
</evidence>
<reference evidence="2" key="2">
    <citation type="submission" date="2021-12" db="EMBL/GenBank/DDBJ databases">
        <title>Resequencing data analysis of finger millet.</title>
        <authorList>
            <person name="Hatakeyama M."/>
            <person name="Aluri S."/>
            <person name="Balachadran M.T."/>
            <person name="Sivarajan S.R."/>
            <person name="Poveda L."/>
            <person name="Shimizu-Inatsugi R."/>
            <person name="Schlapbach R."/>
            <person name="Sreeman S.M."/>
            <person name="Shimizu K.K."/>
        </authorList>
    </citation>
    <scope>NUCLEOTIDE SEQUENCE</scope>
</reference>
<organism evidence="2 3">
    <name type="scientific">Eleusine coracana subsp. coracana</name>
    <dbReference type="NCBI Taxonomy" id="191504"/>
    <lineage>
        <taxon>Eukaryota</taxon>
        <taxon>Viridiplantae</taxon>
        <taxon>Streptophyta</taxon>
        <taxon>Embryophyta</taxon>
        <taxon>Tracheophyta</taxon>
        <taxon>Spermatophyta</taxon>
        <taxon>Magnoliopsida</taxon>
        <taxon>Liliopsida</taxon>
        <taxon>Poales</taxon>
        <taxon>Poaceae</taxon>
        <taxon>PACMAD clade</taxon>
        <taxon>Chloridoideae</taxon>
        <taxon>Cynodonteae</taxon>
        <taxon>Eleusininae</taxon>
        <taxon>Eleusine</taxon>
    </lineage>
</organism>
<protein>
    <submittedName>
        <fullName evidence="2">Uncharacterized protein</fullName>
    </submittedName>
</protein>
<dbReference type="AlphaFoldDB" id="A0AAV5BLJ2"/>
<sequence length="198" mass="21632">MPFNFPPLCVTVEVRGQASRVIVGGGADPVLGRTRIVVSTFLSPFPGRRQVVAALMLRRPRSLRPQGIINVAVSLLDDAHVPLHDAPDAFALKDLVTMTQRDPRSSSSCNNKIAQGDGHETPMMEDGIQVKKQPAAAFVDHSGRLDPRSAAFEQRKLVQTLEKWKADLSPGRKEDGRRGAWRSLSPAACFRGSGDWGR</sequence>
<feature type="region of interest" description="Disordered" evidence="1">
    <location>
        <begin position="168"/>
        <end position="198"/>
    </location>
</feature>
<keyword evidence="3" id="KW-1185">Reference proteome</keyword>
<proteinExistence type="predicted"/>
<gene>
    <name evidence="2" type="primary">ga03272</name>
    <name evidence="2" type="ORF">PR202_ga03272</name>
</gene>
<comment type="caution">
    <text evidence="2">The sequence shown here is derived from an EMBL/GenBank/DDBJ whole genome shotgun (WGS) entry which is preliminary data.</text>
</comment>
<feature type="region of interest" description="Disordered" evidence="1">
    <location>
        <begin position="101"/>
        <end position="122"/>
    </location>
</feature>
<dbReference type="Proteomes" id="UP001054889">
    <property type="component" value="Unassembled WGS sequence"/>
</dbReference>
<dbReference type="EMBL" id="BQKI01000001">
    <property type="protein sequence ID" value="GJM87331.1"/>
    <property type="molecule type" value="Genomic_DNA"/>
</dbReference>
<reference evidence="2" key="1">
    <citation type="journal article" date="2018" name="DNA Res.">
        <title>Multiple hybrid de novo genome assembly of finger millet, an orphan allotetraploid crop.</title>
        <authorList>
            <person name="Hatakeyama M."/>
            <person name="Aluri S."/>
            <person name="Balachadran M.T."/>
            <person name="Sivarajan S.R."/>
            <person name="Patrignani A."/>
            <person name="Gruter S."/>
            <person name="Poveda L."/>
            <person name="Shimizu-Inatsugi R."/>
            <person name="Baeten J."/>
            <person name="Francoijs K.J."/>
            <person name="Nataraja K.N."/>
            <person name="Reddy Y.A.N."/>
            <person name="Phadnis S."/>
            <person name="Ravikumar R.L."/>
            <person name="Schlapbach R."/>
            <person name="Sreeman S.M."/>
            <person name="Shimizu K.K."/>
        </authorList>
    </citation>
    <scope>NUCLEOTIDE SEQUENCE</scope>
</reference>
<feature type="compositionally biased region" description="Basic and acidic residues" evidence="1">
    <location>
        <begin position="168"/>
        <end position="178"/>
    </location>
</feature>
<name>A0AAV5BLJ2_ELECO</name>
<evidence type="ECO:0000313" key="3">
    <source>
        <dbReference type="Proteomes" id="UP001054889"/>
    </source>
</evidence>